<evidence type="ECO:0008006" key="13">
    <source>
        <dbReference type="Google" id="ProtNLM"/>
    </source>
</evidence>
<dbReference type="PROSITE" id="PS01186">
    <property type="entry name" value="EGF_2"/>
    <property type="match status" value="1"/>
</dbReference>
<dbReference type="Gene3D" id="2.20.100.10">
    <property type="entry name" value="Thrombospondin type-1 (TSP1) repeat"/>
    <property type="match status" value="1"/>
</dbReference>
<dbReference type="FunFam" id="2.20.100.10:FF:000007">
    <property type="entry name" value="Thrombospondin 1"/>
    <property type="match status" value="1"/>
</dbReference>
<dbReference type="SMART" id="SM01411">
    <property type="entry name" value="Ephrin_rec_like"/>
    <property type="match status" value="1"/>
</dbReference>
<feature type="domain" description="Sushi" evidence="10">
    <location>
        <begin position="216"/>
        <end position="280"/>
    </location>
</feature>
<dbReference type="Gene3D" id="2.10.70.10">
    <property type="entry name" value="Complement Module, domain 1"/>
    <property type="match status" value="3"/>
</dbReference>
<dbReference type="InterPro" id="IPR036383">
    <property type="entry name" value="TSP1_rpt_sf"/>
</dbReference>
<dbReference type="InterPro" id="IPR000152">
    <property type="entry name" value="EGF-type_Asp/Asn_hydroxyl_site"/>
</dbReference>
<keyword evidence="4" id="KW-0677">Repeat</keyword>
<evidence type="ECO:0000256" key="2">
    <source>
        <dbReference type="ARBA" id="ARBA00022536"/>
    </source>
</evidence>
<dbReference type="PANTHER" id="PTHR46343:SF2">
    <property type="entry name" value="SUSHI_VON WILLEBRAND FACTOR TYPE A_EGF_PENTRAXIN DOMAIN-CONTAINING 1"/>
    <property type="match status" value="1"/>
</dbReference>
<dbReference type="AlphaFoldDB" id="A0AA88XHD8"/>
<dbReference type="CDD" id="cd00054">
    <property type="entry name" value="EGF_CA"/>
    <property type="match status" value="2"/>
</dbReference>
<feature type="domain" description="Sushi" evidence="10">
    <location>
        <begin position="7"/>
        <end position="68"/>
    </location>
</feature>
<proteinExistence type="predicted"/>
<name>A0AA88XHD8_PINIB</name>
<keyword evidence="2 6" id="KW-0245">EGF-like domain</keyword>
<dbReference type="InterPro" id="IPR001881">
    <property type="entry name" value="EGF-like_Ca-bd_dom"/>
</dbReference>
<dbReference type="InterPro" id="IPR043555">
    <property type="entry name" value="SRPX-like"/>
</dbReference>
<keyword evidence="12" id="KW-1185">Reference proteome</keyword>
<comment type="caution">
    <text evidence="11">The sequence shown here is derived from an EMBL/GenBank/DDBJ whole genome shotgun (WGS) entry which is preliminary data.</text>
</comment>
<feature type="non-terminal residue" evidence="11">
    <location>
        <position position="1"/>
    </location>
</feature>
<dbReference type="SUPFAM" id="SSF82895">
    <property type="entry name" value="TSP-1 type 1 repeat"/>
    <property type="match status" value="1"/>
</dbReference>
<keyword evidence="3" id="KW-0732">Signal</keyword>
<feature type="disulfide bond" evidence="6">
    <location>
        <begin position="559"/>
        <end position="569"/>
    </location>
</feature>
<dbReference type="InterPro" id="IPR000436">
    <property type="entry name" value="Sushi_SCR_CCP_dom"/>
</dbReference>
<dbReference type="Pfam" id="PF00008">
    <property type="entry name" value="EGF"/>
    <property type="match status" value="1"/>
</dbReference>
<dbReference type="InterPro" id="IPR000742">
    <property type="entry name" value="EGF"/>
</dbReference>
<dbReference type="PROSITE" id="PS00022">
    <property type="entry name" value="EGF_1"/>
    <property type="match status" value="2"/>
</dbReference>
<feature type="disulfide bond" evidence="6">
    <location>
        <begin position="580"/>
        <end position="589"/>
    </location>
</feature>
<keyword evidence="7" id="KW-0768">Sushi</keyword>
<sequence length="981" mass="109580">SFSIVVKRCKRLPPIYNGYHICFPVDENRYGTTCNFGCYDGFELKGGSSHLECLMNEQWSGSIPHCEKIKCKDLPPVNKPLSFTCTDGNNYRSVCTYKCDLGYDIEPGMTRVRVCSANKQWRGDAPKCRDTEPPKFSNCIGAFYNITDRNSLEGSAYWIEPSVSDNSNELIKPILAGNIKPGDKITSGVYKIRYHAQDRAGNKAFECKMKILMKVLRCSNIFATPFMNVKCPDGVRYGAKCQFECDVGTQINGTREVVCESVHDKYSEWTYGTTQPFCEMMEKCQKVPSAPKNGALACDNWLGGQLCQLQCKKGYDVKPGFPFYDMLVCDVDKGTWGPKDFLPLPDCATSILTSRGIVRHSLEYYFSGDCNDASTKKEIQTNFISALKSSLYRDSCLIYAKDCNIANVKVYCGSKKRSTTTRINFDIDVTFGNDSFKSEFSEFRRNIHTIFTSIQDSVDEGKLDIQFGQNQTLNMKAVALTGGDLELHCGGNTIPSYTSLSCIEYMVRYANSNKRAIENTRKCFNEDEGDIFSWKLFENSNGNNAFIQTPSECDDTDECLGNPCNNGDCTDEGNTFSCRCHYGFEGDTCEHNIDDCVGNACENNGTCIDGPANYTCLCQSEFTGDLCETRMVNGNWSEWLEWSDCSATCGNGTQIRKRLCNNPMPDNGGLYCEGSNVDILNCYQIPHCPVCSNLTEPNNSTLTCHESESGNINCTLECHEGFEFDQVPKPYYLCGPDTFHQWDFQTEENPLGRLPFCSAIQYGDSLSVLYKAQYENLKCDSEEKRRSTLTAIPNRVQTALRNLACFDNGLCELAAINITDCSLRQKRSTVVNTAGFQVEFRCDSNVFGTDACVHALQYAVQQLQLLAQNKSLEAQIHNSWYDIILNKTTAAGLVNCPKGSVQVSYYCVPCSEGKHMRNGICEKCETGTYQDETGQTSCKACPVGRTTVMKGSISAQECTGTTFLLHLYLYSANAFCNMLEY</sequence>
<dbReference type="PROSITE" id="PS50092">
    <property type="entry name" value="TSP1"/>
    <property type="match status" value="1"/>
</dbReference>
<evidence type="ECO:0000256" key="6">
    <source>
        <dbReference type="PROSITE-ProRule" id="PRU00076"/>
    </source>
</evidence>
<comment type="caution">
    <text evidence="6">Lacks conserved residue(s) required for the propagation of feature annotation.</text>
</comment>
<feature type="domain" description="EGF-like" evidence="8">
    <location>
        <begin position="592"/>
        <end position="628"/>
    </location>
</feature>
<feature type="domain" description="Sushi" evidence="10">
    <location>
        <begin position="282"/>
        <end position="349"/>
    </location>
</feature>
<evidence type="ECO:0000259" key="10">
    <source>
        <dbReference type="PROSITE" id="PS50923"/>
    </source>
</evidence>
<dbReference type="SMART" id="SM00209">
    <property type="entry name" value="TSP1"/>
    <property type="match status" value="1"/>
</dbReference>
<dbReference type="PANTHER" id="PTHR46343">
    <property type="entry name" value="HYR DOMAIN-CONTAINING PROTEIN"/>
    <property type="match status" value="1"/>
</dbReference>
<dbReference type="Gene3D" id="2.10.25.10">
    <property type="entry name" value="Laminin"/>
    <property type="match status" value="2"/>
</dbReference>
<dbReference type="SMART" id="SM00181">
    <property type="entry name" value="EGF"/>
    <property type="match status" value="3"/>
</dbReference>
<dbReference type="FunFam" id="2.10.25.10:FF:000080">
    <property type="entry name" value="Neurogenic locus notch 1"/>
    <property type="match status" value="1"/>
</dbReference>
<feature type="domain" description="HYR" evidence="9">
    <location>
        <begin position="129"/>
        <end position="215"/>
    </location>
</feature>
<dbReference type="Gene3D" id="2.10.50.10">
    <property type="entry name" value="Tumor Necrosis Factor Receptor, subunit A, domain 2"/>
    <property type="match status" value="1"/>
</dbReference>
<evidence type="ECO:0000256" key="4">
    <source>
        <dbReference type="ARBA" id="ARBA00022737"/>
    </source>
</evidence>
<evidence type="ECO:0000259" key="9">
    <source>
        <dbReference type="PROSITE" id="PS50825"/>
    </source>
</evidence>
<dbReference type="PRINTS" id="PR01705">
    <property type="entry name" value="TSP1REPEAT"/>
</dbReference>
<dbReference type="PROSITE" id="PS00010">
    <property type="entry name" value="ASX_HYDROXYL"/>
    <property type="match status" value="2"/>
</dbReference>
<dbReference type="PROSITE" id="PS50825">
    <property type="entry name" value="HYR"/>
    <property type="match status" value="1"/>
</dbReference>
<dbReference type="Pfam" id="PF00090">
    <property type="entry name" value="TSP_1"/>
    <property type="match status" value="1"/>
</dbReference>
<accession>A0AA88XHD8</accession>
<dbReference type="CDD" id="cd00033">
    <property type="entry name" value="CCP"/>
    <property type="match status" value="2"/>
</dbReference>
<dbReference type="Pfam" id="PF07699">
    <property type="entry name" value="Ephrin_rec_like"/>
    <property type="match status" value="1"/>
</dbReference>
<dbReference type="SMART" id="SM00032">
    <property type="entry name" value="CCP"/>
    <property type="match status" value="5"/>
</dbReference>
<dbReference type="InterPro" id="IPR035976">
    <property type="entry name" value="Sushi/SCR/CCP_sf"/>
</dbReference>
<dbReference type="Pfam" id="PF02494">
    <property type="entry name" value="HYR"/>
    <property type="match status" value="1"/>
</dbReference>
<keyword evidence="5 6" id="KW-1015">Disulfide bond</keyword>
<evidence type="ECO:0000256" key="5">
    <source>
        <dbReference type="ARBA" id="ARBA00023157"/>
    </source>
</evidence>
<dbReference type="PROSITE" id="PS50923">
    <property type="entry name" value="SUSHI"/>
    <property type="match status" value="4"/>
</dbReference>
<dbReference type="InterPro" id="IPR018097">
    <property type="entry name" value="EGF_Ca-bd_CS"/>
</dbReference>
<dbReference type="SUPFAM" id="SSF57196">
    <property type="entry name" value="EGF/Laminin"/>
    <property type="match status" value="2"/>
</dbReference>
<feature type="domain" description="EGF-like" evidence="8">
    <location>
        <begin position="555"/>
        <end position="590"/>
    </location>
</feature>
<dbReference type="SUPFAM" id="SSF57535">
    <property type="entry name" value="Complement control module/SCR domain"/>
    <property type="match status" value="3"/>
</dbReference>
<dbReference type="PROSITE" id="PS50026">
    <property type="entry name" value="EGF_3"/>
    <property type="match status" value="2"/>
</dbReference>
<dbReference type="PROSITE" id="PS01187">
    <property type="entry name" value="EGF_CA"/>
    <property type="match status" value="1"/>
</dbReference>
<evidence type="ECO:0000259" key="8">
    <source>
        <dbReference type="PROSITE" id="PS50026"/>
    </source>
</evidence>
<evidence type="ECO:0000313" key="11">
    <source>
        <dbReference type="EMBL" id="KAK3085610.1"/>
    </source>
</evidence>
<protein>
    <recommendedName>
        <fullName evidence="13">Sushi repeat-containing protein SRPX2</fullName>
    </recommendedName>
</protein>
<dbReference type="InterPro" id="IPR011641">
    <property type="entry name" value="Tyr-kin_ephrin_A/B_rcpt-like"/>
</dbReference>
<feature type="domain" description="Sushi" evidence="10">
    <location>
        <begin position="69"/>
        <end position="130"/>
    </location>
</feature>
<keyword evidence="1" id="KW-0217">Developmental protein</keyword>
<evidence type="ECO:0000256" key="7">
    <source>
        <dbReference type="PROSITE-ProRule" id="PRU00302"/>
    </source>
</evidence>
<dbReference type="EMBL" id="VSWD01000012">
    <property type="protein sequence ID" value="KAK3085610.1"/>
    <property type="molecule type" value="Genomic_DNA"/>
</dbReference>
<evidence type="ECO:0000256" key="3">
    <source>
        <dbReference type="ARBA" id="ARBA00022729"/>
    </source>
</evidence>
<organism evidence="11 12">
    <name type="scientific">Pinctada imbricata</name>
    <name type="common">Atlantic pearl-oyster</name>
    <name type="synonym">Pinctada martensii</name>
    <dbReference type="NCBI Taxonomy" id="66713"/>
    <lineage>
        <taxon>Eukaryota</taxon>
        <taxon>Metazoa</taxon>
        <taxon>Spiralia</taxon>
        <taxon>Lophotrochozoa</taxon>
        <taxon>Mollusca</taxon>
        <taxon>Bivalvia</taxon>
        <taxon>Autobranchia</taxon>
        <taxon>Pteriomorphia</taxon>
        <taxon>Pterioida</taxon>
        <taxon>Pterioidea</taxon>
        <taxon>Pteriidae</taxon>
        <taxon>Pinctada</taxon>
    </lineage>
</organism>
<dbReference type="Proteomes" id="UP001186944">
    <property type="component" value="Unassembled WGS sequence"/>
</dbReference>
<evidence type="ECO:0000256" key="1">
    <source>
        <dbReference type="ARBA" id="ARBA00022473"/>
    </source>
</evidence>
<reference evidence="11" key="1">
    <citation type="submission" date="2019-08" db="EMBL/GenBank/DDBJ databases">
        <title>The improved chromosome-level genome for the pearl oyster Pinctada fucata martensii using PacBio sequencing and Hi-C.</title>
        <authorList>
            <person name="Zheng Z."/>
        </authorList>
    </citation>
    <scope>NUCLEOTIDE SEQUENCE</scope>
    <source>
        <strain evidence="11">ZZ-2019</strain>
        <tissue evidence="11">Adductor muscle</tissue>
    </source>
</reference>
<gene>
    <name evidence="11" type="ORF">FSP39_006044</name>
</gene>
<dbReference type="GO" id="GO:0005509">
    <property type="term" value="F:calcium ion binding"/>
    <property type="evidence" value="ECO:0007669"/>
    <property type="project" value="InterPro"/>
</dbReference>
<dbReference type="Pfam" id="PF00084">
    <property type="entry name" value="Sushi"/>
    <property type="match status" value="3"/>
</dbReference>
<dbReference type="InterPro" id="IPR003410">
    <property type="entry name" value="HYR_dom"/>
</dbReference>
<dbReference type="InterPro" id="IPR000884">
    <property type="entry name" value="TSP1_rpt"/>
</dbReference>
<feature type="disulfide bond" evidence="6">
    <location>
        <begin position="618"/>
        <end position="627"/>
    </location>
</feature>
<evidence type="ECO:0000313" key="12">
    <source>
        <dbReference type="Proteomes" id="UP001186944"/>
    </source>
</evidence>
<dbReference type="SMART" id="SM00179">
    <property type="entry name" value="EGF_CA"/>
    <property type="match status" value="2"/>
</dbReference>